<sequence length="86" mass="9689">MGELSKLPNIGSKLEAQLNQVGIENFEQLEKIGSKQAWLDIKAIDSSACINRLCALEGAIQGIRWHSLSDEVKHELKDFYNTVKYL</sequence>
<proteinExistence type="predicted"/>
<dbReference type="PATRIC" id="fig|1121326.3.peg.2110"/>
<evidence type="ECO:0000313" key="3">
    <source>
        <dbReference type="Proteomes" id="UP000076603"/>
    </source>
</evidence>
<dbReference type="Proteomes" id="UP000076603">
    <property type="component" value="Unassembled WGS sequence"/>
</dbReference>
<evidence type="ECO:0000259" key="1">
    <source>
        <dbReference type="Pfam" id="PF04994"/>
    </source>
</evidence>
<name>A0A162T6Z1_9CLOT</name>
<dbReference type="InterPro" id="IPR047525">
    <property type="entry name" value="TfoX-like"/>
</dbReference>
<dbReference type="PANTHER" id="PTHR36121">
    <property type="entry name" value="PROTEIN SXY"/>
    <property type="match status" value="1"/>
</dbReference>
<evidence type="ECO:0000313" key="2">
    <source>
        <dbReference type="EMBL" id="KZL92310.1"/>
    </source>
</evidence>
<dbReference type="RefSeq" id="WP_066621703.1">
    <property type="nucleotide sequence ID" value="NZ_FQXL01000004.1"/>
</dbReference>
<dbReference type="Pfam" id="PF04994">
    <property type="entry name" value="TfoX_C"/>
    <property type="match status" value="1"/>
</dbReference>
<keyword evidence="3" id="KW-1185">Reference proteome</keyword>
<accession>A0A162T6Z1</accession>
<dbReference type="OrthoDB" id="9796798at2"/>
<dbReference type="PANTHER" id="PTHR36121:SF1">
    <property type="entry name" value="PROTEIN SXY"/>
    <property type="match status" value="1"/>
</dbReference>
<comment type="caution">
    <text evidence="2">The sequence shown here is derived from an EMBL/GenBank/DDBJ whole genome shotgun (WGS) entry which is preliminary data.</text>
</comment>
<reference evidence="2 3" key="1">
    <citation type="submission" date="2016-04" db="EMBL/GenBank/DDBJ databases">
        <title>Genome sequence of Clostridium magnum DSM 2767.</title>
        <authorList>
            <person name="Poehlein A."/>
            <person name="Uhlig R."/>
            <person name="Fischer R."/>
            <person name="Bahl H."/>
            <person name="Daniel R."/>
        </authorList>
    </citation>
    <scope>NUCLEOTIDE SEQUENCE [LARGE SCALE GENOMIC DNA]</scope>
    <source>
        <strain evidence="2 3">DSM 2767</strain>
    </source>
</reference>
<dbReference type="STRING" id="1121326.CLMAG_21190"/>
<organism evidence="2 3">
    <name type="scientific">Clostridium magnum DSM 2767</name>
    <dbReference type="NCBI Taxonomy" id="1121326"/>
    <lineage>
        <taxon>Bacteria</taxon>
        <taxon>Bacillati</taxon>
        <taxon>Bacillota</taxon>
        <taxon>Clostridia</taxon>
        <taxon>Eubacteriales</taxon>
        <taxon>Clostridiaceae</taxon>
        <taxon>Clostridium</taxon>
    </lineage>
</organism>
<dbReference type="Gene3D" id="1.10.150.20">
    <property type="entry name" value="5' to 3' exonuclease, C-terminal subdomain"/>
    <property type="match status" value="1"/>
</dbReference>
<dbReference type="EMBL" id="LWAE01000002">
    <property type="protein sequence ID" value="KZL92310.1"/>
    <property type="molecule type" value="Genomic_DNA"/>
</dbReference>
<feature type="domain" description="TfoX C-terminal" evidence="1">
    <location>
        <begin position="3"/>
        <end position="79"/>
    </location>
</feature>
<gene>
    <name evidence="2" type="ORF">CLMAG_21190</name>
</gene>
<dbReference type="AlphaFoldDB" id="A0A162T6Z1"/>
<dbReference type="InterPro" id="IPR007077">
    <property type="entry name" value="TfoX_C"/>
</dbReference>
<protein>
    <recommendedName>
        <fullName evidence="1">TfoX C-terminal domain-containing protein</fullName>
    </recommendedName>
</protein>